<keyword evidence="4" id="KW-1003">Cell membrane</keyword>
<reference evidence="11" key="4">
    <citation type="submission" date="2025-05" db="UniProtKB">
        <authorList>
            <consortium name="EnsemblFungi"/>
        </authorList>
    </citation>
    <scope>IDENTIFICATION</scope>
    <source>
        <strain evidence="11">isolate 1-1 / race 1 (BBBD)</strain>
    </source>
</reference>
<dbReference type="Proteomes" id="UP000005240">
    <property type="component" value="Unassembled WGS sequence"/>
</dbReference>
<dbReference type="Pfam" id="PF03595">
    <property type="entry name" value="SLAC1"/>
    <property type="match status" value="1"/>
</dbReference>
<evidence type="ECO:0000313" key="11">
    <source>
        <dbReference type="EnsemblFungi" id="PTTG_29522-t43_1-p1"/>
    </source>
</evidence>
<evidence type="ECO:0000256" key="5">
    <source>
        <dbReference type="ARBA" id="ARBA00022692"/>
    </source>
</evidence>
<feature type="transmembrane region" description="Helical" evidence="9">
    <location>
        <begin position="302"/>
        <end position="323"/>
    </location>
</feature>
<evidence type="ECO:0000256" key="8">
    <source>
        <dbReference type="SAM" id="MobiDB-lite"/>
    </source>
</evidence>
<feature type="transmembrane region" description="Helical" evidence="9">
    <location>
        <begin position="343"/>
        <end position="371"/>
    </location>
</feature>
<dbReference type="Gene3D" id="1.50.10.150">
    <property type="entry name" value="Voltage-dependent anion channel"/>
    <property type="match status" value="1"/>
</dbReference>
<dbReference type="EnsemblFungi" id="PTTG_29522-t43_1">
    <property type="protein sequence ID" value="PTTG_29522-t43_1-p1"/>
    <property type="gene ID" value="PTTG_29522"/>
</dbReference>
<feature type="region of interest" description="Disordered" evidence="8">
    <location>
        <begin position="1"/>
        <end position="46"/>
    </location>
</feature>
<feature type="transmembrane region" description="Helical" evidence="9">
    <location>
        <begin position="195"/>
        <end position="218"/>
    </location>
</feature>
<feature type="transmembrane region" description="Helical" evidence="9">
    <location>
        <begin position="80"/>
        <end position="101"/>
    </location>
</feature>
<name>A0A180G3E3_PUCT1</name>
<feature type="transmembrane region" description="Helical" evidence="9">
    <location>
        <begin position="230"/>
        <end position="249"/>
    </location>
</feature>
<keyword evidence="5 9" id="KW-0812">Transmembrane</keyword>
<feature type="region of interest" description="Disordered" evidence="8">
    <location>
        <begin position="484"/>
        <end position="514"/>
    </location>
</feature>
<evidence type="ECO:0000256" key="4">
    <source>
        <dbReference type="ARBA" id="ARBA00022475"/>
    </source>
</evidence>
<dbReference type="InterPro" id="IPR051629">
    <property type="entry name" value="Sulfite_efflux_TDT"/>
</dbReference>
<evidence type="ECO:0000256" key="1">
    <source>
        <dbReference type="ARBA" id="ARBA00004651"/>
    </source>
</evidence>
<comment type="subcellular location">
    <subcellularLocation>
        <location evidence="1">Cell membrane</location>
        <topology evidence="1">Multi-pass membrane protein</topology>
    </subcellularLocation>
</comment>
<dbReference type="InterPro" id="IPR038665">
    <property type="entry name" value="Voltage-dep_anion_channel_sf"/>
</dbReference>
<gene>
    <name evidence="10" type="ORF">PTTG_29522</name>
</gene>
<feature type="transmembrane region" description="Helical" evidence="9">
    <location>
        <begin position="383"/>
        <end position="403"/>
    </location>
</feature>
<evidence type="ECO:0000256" key="6">
    <source>
        <dbReference type="ARBA" id="ARBA00022989"/>
    </source>
</evidence>
<feature type="compositionally biased region" description="Basic and acidic residues" evidence="8">
    <location>
        <begin position="7"/>
        <end position="24"/>
    </location>
</feature>
<reference evidence="11 12" key="3">
    <citation type="journal article" date="2017" name="G3 (Bethesda)">
        <title>Comparative analysis highlights variable genome content of wheat rusts and divergence of the mating loci.</title>
        <authorList>
            <person name="Cuomo C.A."/>
            <person name="Bakkeren G."/>
            <person name="Khalil H.B."/>
            <person name="Panwar V."/>
            <person name="Joly D."/>
            <person name="Linning R."/>
            <person name="Sakthikumar S."/>
            <person name="Song X."/>
            <person name="Adiconis X."/>
            <person name="Fan L."/>
            <person name="Goldberg J.M."/>
            <person name="Levin J.Z."/>
            <person name="Young S."/>
            <person name="Zeng Q."/>
            <person name="Anikster Y."/>
            <person name="Bruce M."/>
            <person name="Wang M."/>
            <person name="Yin C."/>
            <person name="McCallum B."/>
            <person name="Szabo L.J."/>
            <person name="Hulbert S."/>
            <person name="Chen X."/>
            <person name="Fellers J.P."/>
        </authorList>
    </citation>
    <scope>NUCLEOTIDE SEQUENCE</scope>
    <source>
        <strain evidence="12">Isolate 1-1 / race 1 (BBBD)</strain>
        <strain evidence="11">isolate 1-1 / race 1 (BBBD)</strain>
    </source>
</reference>
<proteinExistence type="inferred from homology"/>
<protein>
    <submittedName>
        <fullName evidence="10 11">Uncharacterized protein</fullName>
    </submittedName>
</protein>
<comment type="similarity">
    <text evidence="2">Belongs to the tellurite-resistance/dicarboxylate transporter (TDT) family.</text>
</comment>
<sequence>MVISNEGDLKFPPRTYHSPEDITPNHEFPSRPQRSGFQRPELSPSTNISDPFSINYFSADGLRPLQLVKTDYRSTILEDWTWEAFSIGVGAGAIHIILADLNHGNKKLVLCFEVFFYFTNVISFLCNMGIMSLKKAHFCYWSQSICEHRLQPILSLETEESDALKRANSTQEQLFVLVRSDMDSHQDGWSGAVRFVGSIVISYYYSGSVLAPHCLVWFKIPHFLDELQPNFYLLPMPILLTGVMAVHLLDTMPVESGESFHTLVTGYLFGGFGMALAMFYLFAYFLRLVLHGHSNGDQTTGSVLVAGMLGFSAHAMIGLGRNARVIFSDSHNIKLSDTLGEVWYGSGLLIGLIMLGLSMAVLFMAVTNSWWKAARNPRPNLTLWMISTTCCSWAITSTCSSLYDTFESTWLRVVQIVFVTTGITFFLAILPLMIIRYFKRIGRTQTVSRMFPPTRFAPHDIGHPRNMGPPELVNHHAKFTQRVRPNSHFESRSSISKNAPARNSVQSQETLVKT</sequence>
<dbReference type="AlphaFoldDB" id="A0A180G3E3"/>
<dbReference type="EMBL" id="ADAS02000526">
    <property type="protein sequence ID" value="OAV87215.1"/>
    <property type="molecule type" value="Genomic_DNA"/>
</dbReference>
<dbReference type="OrthoDB" id="2901184at2759"/>
<dbReference type="InterPro" id="IPR004695">
    <property type="entry name" value="SLAC1/Mae1/Ssu1/TehA"/>
</dbReference>
<dbReference type="STRING" id="630390.A0A180G3E3"/>
<keyword evidence="12" id="KW-1185">Reference proteome</keyword>
<feature type="transmembrane region" description="Helical" evidence="9">
    <location>
        <begin position="108"/>
        <end position="130"/>
    </location>
</feature>
<reference evidence="10" key="2">
    <citation type="submission" date="2016-05" db="EMBL/GenBank/DDBJ databases">
        <title>Comparative analysis highlights variable genome content of wheat rusts and divergence of the mating loci.</title>
        <authorList>
            <person name="Cuomo C.A."/>
            <person name="Bakkeren G."/>
            <person name="Szabo L."/>
            <person name="Khalil H."/>
            <person name="Joly D."/>
            <person name="Goldberg J."/>
            <person name="Young S."/>
            <person name="Zeng Q."/>
            <person name="Fellers J."/>
        </authorList>
    </citation>
    <scope>NUCLEOTIDE SEQUENCE [LARGE SCALE GENOMIC DNA]</scope>
    <source>
        <strain evidence="10">1-1 BBBD Race 1</strain>
    </source>
</reference>
<dbReference type="GO" id="GO:0000319">
    <property type="term" value="F:sulfite transmembrane transporter activity"/>
    <property type="evidence" value="ECO:0007669"/>
    <property type="project" value="TreeGrafter"/>
</dbReference>
<dbReference type="VEuPathDB" id="FungiDB:PTTG_29522"/>
<evidence type="ECO:0000256" key="3">
    <source>
        <dbReference type="ARBA" id="ARBA00022448"/>
    </source>
</evidence>
<dbReference type="PANTHER" id="PTHR31686:SF1">
    <property type="entry name" value="SULFITE EFFLUX PUMP SSU1"/>
    <property type="match status" value="1"/>
</dbReference>
<reference evidence="10" key="1">
    <citation type="submission" date="2009-11" db="EMBL/GenBank/DDBJ databases">
        <authorList>
            <consortium name="The Broad Institute Genome Sequencing Platform"/>
            <person name="Ward D."/>
            <person name="Feldgarden M."/>
            <person name="Earl A."/>
            <person name="Young S.K."/>
            <person name="Zeng Q."/>
            <person name="Koehrsen M."/>
            <person name="Alvarado L."/>
            <person name="Berlin A."/>
            <person name="Bochicchio J."/>
            <person name="Borenstein D."/>
            <person name="Chapman S.B."/>
            <person name="Chen Z."/>
            <person name="Engels R."/>
            <person name="Freedman E."/>
            <person name="Gellesch M."/>
            <person name="Goldberg J."/>
            <person name="Griggs A."/>
            <person name="Gujja S."/>
            <person name="Heilman E."/>
            <person name="Heiman D."/>
            <person name="Hepburn T."/>
            <person name="Howarth C."/>
            <person name="Jen D."/>
            <person name="Larson L."/>
            <person name="Lewis B."/>
            <person name="Mehta T."/>
            <person name="Park D."/>
            <person name="Pearson M."/>
            <person name="Roberts A."/>
            <person name="Saif S."/>
            <person name="Shea T."/>
            <person name="Shenoy N."/>
            <person name="Sisk P."/>
            <person name="Stolte C."/>
            <person name="Sykes S."/>
            <person name="Thomson T."/>
            <person name="Walk T."/>
            <person name="White J."/>
            <person name="Yandava C."/>
            <person name="Izard J."/>
            <person name="Baranova O.V."/>
            <person name="Blanton J.M."/>
            <person name="Tanner A.C."/>
            <person name="Dewhirst F.E."/>
            <person name="Haas B."/>
            <person name="Nusbaum C."/>
            <person name="Birren B."/>
        </authorList>
    </citation>
    <scope>NUCLEOTIDE SEQUENCE [LARGE SCALE GENOMIC DNA]</scope>
    <source>
        <strain evidence="10">1-1 BBBD Race 1</strain>
    </source>
</reference>
<evidence type="ECO:0000313" key="12">
    <source>
        <dbReference type="Proteomes" id="UP000005240"/>
    </source>
</evidence>
<dbReference type="PANTHER" id="PTHR31686">
    <property type="match status" value="1"/>
</dbReference>
<dbReference type="GO" id="GO:0005886">
    <property type="term" value="C:plasma membrane"/>
    <property type="evidence" value="ECO:0007669"/>
    <property type="project" value="UniProtKB-SubCell"/>
</dbReference>
<evidence type="ECO:0000313" key="10">
    <source>
        <dbReference type="EMBL" id="OAV87215.1"/>
    </source>
</evidence>
<feature type="transmembrane region" description="Helical" evidence="9">
    <location>
        <begin position="269"/>
        <end position="290"/>
    </location>
</feature>
<organism evidence="10">
    <name type="scientific">Puccinia triticina (isolate 1-1 / race 1 (BBBD))</name>
    <name type="common">Brown leaf rust fungus</name>
    <dbReference type="NCBI Taxonomy" id="630390"/>
    <lineage>
        <taxon>Eukaryota</taxon>
        <taxon>Fungi</taxon>
        <taxon>Dikarya</taxon>
        <taxon>Basidiomycota</taxon>
        <taxon>Pucciniomycotina</taxon>
        <taxon>Pucciniomycetes</taxon>
        <taxon>Pucciniales</taxon>
        <taxon>Pucciniaceae</taxon>
        <taxon>Puccinia</taxon>
    </lineage>
</organism>
<accession>A0A180G3E3</accession>
<keyword evidence="7 9" id="KW-0472">Membrane</keyword>
<keyword evidence="3" id="KW-0813">Transport</keyword>
<feature type="transmembrane region" description="Helical" evidence="9">
    <location>
        <begin position="409"/>
        <end position="435"/>
    </location>
</feature>
<keyword evidence="6 9" id="KW-1133">Transmembrane helix</keyword>
<evidence type="ECO:0000256" key="2">
    <source>
        <dbReference type="ARBA" id="ARBA00008566"/>
    </source>
</evidence>
<evidence type="ECO:0000256" key="7">
    <source>
        <dbReference type="ARBA" id="ARBA00023136"/>
    </source>
</evidence>
<evidence type="ECO:0000256" key="9">
    <source>
        <dbReference type="SAM" id="Phobius"/>
    </source>
</evidence>
<feature type="compositionally biased region" description="Polar residues" evidence="8">
    <location>
        <begin position="492"/>
        <end position="514"/>
    </location>
</feature>